<dbReference type="RefSeq" id="WP_032630315.1">
    <property type="nucleotide sequence ID" value="NZ_JPQU01000056.1"/>
</dbReference>
<dbReference type="OrthoDB" id="7348799at2"/>
<evidence type="ECO:0000259" key="2">
    <source>
        <dbReference type="Pfam" id="PF01569"/>
    </source>
</evidence>
<sequence>MANAPSLPVSRHFDFRLWLGFPLLIMGLLLWLDPASLDFAIAEKFYVPGSGFIGRKSYWLENILHDRAKQAVILLSMLIVIGFIASLFRPKWREWRRPLGYVVLAMGLSTAIVTPLKALTAVQCPWSLTEFGGIETFTPLLSARAETLKPGRCWPGGHASTGFSLLALFFALRDRHPRGARIALGVALGLGVIFSVGRMLQGAHFLSHNLWTLLFDWVICVLCYRWLLYRPATAASISERNLISKKKSGRVERPR</sequence>
<reference evidence="3 4" key="1">
    <citation type="submission" date="2014-07" db="EMBL/GenBank/DDBJ databases">
        <title>Draft Genome Sequences of Environmental Pseudomonas syringae strains.</title>
        <authorList>
            <person name="Baltrus D.A."/>
            <person name="Berge O."/>
            <person name="Morris C."/>
        </authorList>
    </citation>
    <scope>NUCLEOTIDE SEQUENCE [LARGE SCALE GENOMIC DNA]</scope>
    <source>
        <strain evidence="3 4">GAW0119</strain>
    </source>
</reference>
<evidence type="ECO:0000313" key="3">
    <source>
        <dbReference type="EMBL" id="KFE53469.1"/>
    </source>
</evidence>
<dbReference type="Proteomes" id="UP000028631">
    <property type="component" value="Unassembled WGS sequence"/>
</dbReference>
<dbReference type="InterPro" id="IPR036938">
    <property type="entry name" value="PAP2/HPO_sf"/>
</dbReference>
<keyword evidence="1" id="KW-0812">Transmembrane</keyword>
<dbReference type="InterPro" id="IPR000326">
    <property type="entry name" value="PAP2/HPO"/>
</dbReference>
<protein>
    <submittedName>
        <fullName evidence="3">Phosphoesterase</fullName>
    </submittedName>
</protein>
<dbReference type="Gene3D" id="1.20.144.10">
    <property type="entry name" value="Phosphatidic acid phosphatase type 2/haloperoxidase"/>
    <property type="match status" value="1"/>
</dbReference>
<feature type="transmembrane region" description="Helical" evidence="1">
    <location>
        <begin position="68"/>
        <end position="87"/>
    </location>
</feature>
<feature type="transmembrane region" description="Helical" evidence="1">
    <location>
        <begin position="15"/>
        <end position="32"/>
    </location>
</feature>
<feature type="transmembrane region" description="Helical" evidence="1">
    <location>
        <begin position="154"/>
        <end position="172"/>
    </location>
</feature>
<feature type="domain" description="Phosphatidic acid phosphatase type 2/haloperoxidase" evidence="2">
    <location>
        <begin position="100"/>
        <end position="230"/>
    </location>
</feature>
<keyword evidence="1" id="KW-1133">Transmembrane helix</keyword>
<dbReference type="SUPFAM" id="SSF48317">
    <property type="entry name" value="Acid phosphatase/Vanadium-dependent haloperoxidase"/>
    <property type="match status" value="1"/>
</dbReference>
<dbReference type="EMBL" id="JPQU01000056">
    <property type="protein sequence ID" value="KFE53469.1"/>
    <property type="molecule type" value="Genomic_DNA"/>
</dbReference>
<comment type="caution">
    <text evidence="3">The sequence shown here is derived from an EMBL/GenBank/DDBJ whole genome shotgun (WGS) entry which is preliminary data.</text>
</comment>
<dbReference type="Pfam" id="PF01569">
    <property type="entry name" value="PAP2"/>
    <property type="match status" value="1"/>
</dbReference>
<keyword evidence="1" id="KW-0472">Membrane</keyword>
<gene>
    <name evidence="3" type="ORF">IV01_19100</name>
</gene>
<name>A0A085VDF6_PSESX</name>
<evidence type="ECO:0000256" key="1">
    <source>
        <dbReference type="SAM" id="Phobius"/>
    </source>
</evidence>
<keyword evidence="4" id="KW-1185">Reference proteome</keyword>
<dbReference type="PATRIC" id="fig|317.175.peg.3981"/>
<feature type="transmembrane region" description="Helical" evidence="1">
    <location>
        <begin position="179"/>
        <end position="197"/>
    </location>
</feature>
<evidence type="ECO:0000313" key="4">
    <source>
        <dbReference type="Proteomes" id="UP000028631"/>
    </source>
</evidence>
<proteinExistence type="predicted"/>
<organism evidence="3 4">
    <name type="scientific">Pseudomonas syringae</name>
    <dbReference type="NCBI Taxonomy" id="317"/>
    <lineage>
        <taxon>Bacteria</taxon>
        <taxon>Pseudomonadati</taxon>
        <taxon>Pseudomonadota</taxon>
        <taxon>Gammaproteobacteria</taxon>
        <taxon>Pseudomonadales</taxon>
        <taxon>Pseudomonadaceae</taxon>
        <taxon>Pseudomonas</taxon>
    </lineage>
</organism>
<accession>A0A085VDF6</accession>
<feature type="transmembrane region" description="Helical" evidence="1">
    <location>
        <begin position="209"/>
        <end position="228"/>
    </location>
</feature>
<feature type="transmembrane region" description="Helical" evidence="1">
    <location>
        <begin position="99"/>
        <end position="119"/>
    </location>
</feature>
<dbReference type="AlphaFoldDB" id="A0A085VDF6"/>
<dbReference type="CDD" id="cd03396">
    <property type="entry name" value="PAP2_like_6"/>
    <property type="match status" value="1"/>
</dbReference>